<keyword evidence="1" id="KW-0812">Transmembrane</keyword>
<sequence length="37" mass="4506">MFWSRNSTISIFHFSSSFYFGLIARLFSYLYNNIFEV</sequence>
<evidence type="ECO:0000313" key="2">
    <source>
        <dbReference type="EMBL" id="DAF53775.1"/>
    </source>
</evidence>
<evidence type="ECO:0000256" key="1">
    <source>
        <dbReference type="SAM" id="Phobius"/>
    </source>
</evidence>
<accession>A0A8S5SSV5</accession>
<dbReference type="EMBL" id="BK032664">
    <property type="protein sequence ID" value="DAF53775.1"/>
    <property type="molecule type" value="Genomic_DNA"/>
</dbReference>
<protein>
    <submittedName>
        <fullName evidence="2">Uncharacterized protein</fullName>
    </submittedName>
</protein>
<keyword evidence="1" id="KW-0472">Membrane</keyword>
<proteinExistence type="predicted"/>
<organism evidence="2">
    <name type="scientific">Myoviridae sp. ctZ2t4</name>
    <dbReference type="NCBI Taxonomy" id="2827693"/>
    <lineage>
        <taxon>Viruses</taxon>
        <taxon>Duplodnaviria</taxon>
        <taxon>Heunggongvirae</taxon>
        <taxon>Uroviricota</taxon>
        <taxon>Caudoviricetes</taxon>
    </lineage>
</organism>
<feature type="transmembrane region" description="Helical" evidence="1">
    <location>
        <begin position="12"/>
        <end position="31"/>
    </location>
</feature>
<reference evidence="2" key="1">
    <citation type="journal article" date="2021" name="Proc. Natl. Acad. Sci. U.S.A.">
        <title>A Catalog of Tens of Thousands of Viruses from Human Metagenomes Reveals Hidden Associations with Chronic Diseases.</title>
        <authorList>
            <person name="Tisza M.J."/>
            <person name="Buck C.B."/>
        </authorList>
    </citation>
    <scope>NUCLEOTIDE SEQUENCE</scope>
    <source>
        <strain evidence="2">CtZ2t4</strain>
    </source>
</reference>
<keyword evidence="1" id="KW-1133">Transmembrane helix</keyword>
<name>A0A8S5SSV5_9CAUD</name>